<evidence type="ECO:0000256" key="1">
    <source>
        <dbReference type="SAM" id="MobiDB-lite"/>
    </source>
</evidence>
<reference evidence="2" key="1">
    <citation type="submission" date="2021-03" db="EMBL/GenBank/DDBJ databases">
        <title>Draft genome sequence of rust myrtle Austropuccinia psidii MF-1, a brazilian biotype.</title>
        <authorList>
            <person name="Quecine M.C."/>
            <person name="Pachon D.M.R."/>
            <person name="Bonatelli M.L."/>
            <person name="Correr F.H."/>
            <person name="Franceschini L.M."/>
            <person name="Leite T.F."/>
            <person name="Margarido G.R.A."/>
            <person name="Almeida C.A."/>
            <person name="Ferrarezi J.A."/>
            <person name="Labate C.A."/>
        </authorList>
    </citation>
    <scope>NUCLEOTIDE SEQUENCE</scope>
    <source>
        <strain evidence="2">MF-1</strain>
    </source>
</reference>
<name>A0A9Q3GXH4_9BASI</name>
<dbReference type="AlphaFoldDB" id="A0A9Q3GXH4"/>
<accession>A0A9Q3GXH4</accession>
<organism evidence="2 3">
    <name type="scientific">Austropuccinia psidii MF-1</name>
    <dbReference type="NCBI Taxonomy" id="1389203"/>
    <lineage>
        <taxon>Eukaryota</taxon>
        <taxon>Fungi</taxon>
        <taxon>Dikarya</taxon>
        <taxon>Basidiomycota</taxon>
        <taxon>Pucciniomycotina</taxon>
        <taxon>Pucciniomycetes</taxon>
        <taxon>Pucciniales</taxon>
        <taxon>Sphaerophragmiaceae</taxon>
        <taxon>Austropuccinia</taxon>
    </lineage>
</organism>
<proteinExistence type="predicted"/>
<dbReference type="Proteomes" id="UP000765509">
    <property type="component" value="Unassembled WGS sequence"/>
</dbReference>
<evidence type="ECO:0000313" key="3">
    <source>
        <dbReference type="Proteomes" id="UP000765509"/>
    </source>
</evidence>
<evidence type="ECO:0000313" key="2">
    <source>
        <dbReference type="EMBL" id="MBW0483087.1"/>
    </source>
</evidence>
<gene>
    <name evidence="2" type="ORF">O181_022802</name>
</gene>
<protein>
    <submittedName>
        <fullName evidence="2">Uncharacterized protein</fullName>
    </submittedName>
</protein>
<sequence length="168" mass="18815">MERVPLDHTPSIHTMSAILDRGKLMEGAAPSRRGGMKSRFGEAEDEEGEDSLEEEDSEETEVAYALAGAPESSEAQNIALSNKHLVSQAEPNFLNIMKQITQFMGQLTEEVSPRDNSRAPAFKTPSMKAPNSFDGSQAHEVRVFIKSCQLIFHNYPESFFSERKKFLY</sequence>
<comment type="caution">
    <text evidence="2">The sequence shown here is derived from an EMBL/GenBank/DDBJ whole genome shotgun (WGS) entry which is preliminary data.</text>
</comment>
<keyword evidence="3" id="KW-1185">Reference proteome</keyword>
<feature type="compositionally biased region" description="Acidic residues" evidence="1">
    <location>
        <begin position="43"/>
        <end position="61"/>
    </location>
</feature>
<dbReference type="EMBL" id="AVOT02007070">
    <property type="protein sequence ID" value="MBW0483087.1"/>
    <property type="molecule type" value="Genomic_DNA"/>
</dbReference>
<feature type="region of interest" description="Disordered" evidence="1">
    <location>
        <begin position="1"/>
        <end position="62"/>
    </location>
</feature>